<organism evidence="6 7">
    <name type="scientific">Pleuronectes platessa</name>
    <name type="common">European plaice</name>
    <dbReference type="NCBI Taxonomy" id="8262"/>
    <lineage>
        <taxon>Eukaryota</taxon>
        <taxon>Metazoa</taxon>
        <taxon>Chordata</taxon>
        <taxon>Craniata</taxon>
        <taxon>Vertebrata</taxon>
        <taxon>Euteleostomi</taxon>
        <taxon>Actinopterygii</taxon>
        <taxon>Neopterygii</taxon>
        <taxon>Teleostei</taxon>
        <taxon>Neoteleostei</taxon>
        <taxon>Acanthomorphata</taxon>
        <taxon>Carangaria</taxon>
        <taxon>Pleuronectiformes</taxon>
        <taxon>Pleuronectoidei</taxon>
        <taxon>Pleuronectidae</taxon>
        <taxon>Pleuronectes</taxon>
    </lineage>
</organism>
<evidence type="ECO:0000313" key="6">
    <source>
        <dbReference type="EMBL" id="CAB1441570.1"/>
    </source>
</evidence>
<reference evidence="6" key="1">
    <citation type="submission" date="2020-03" db="EMBL/GenBank/DDBJ databases">
        <authorList>
            <person name="Weist P."/>
        </authorList>
    </citation>
    <scope>NUCLEOTIDE SEQUENCE</scope>
</reference>
<comment type="subcellular location">
    <subcellularLocation>
        <location evidence="1">Nucleus</location>
    </subcellularLocation>
</comment>
<dbReference type="GO" id="GO:0005634">
    <property type="term" value="C:nucleus"/>
    <property type="evidence" value="ECO:0007669"/>
    <property type="project" value="UniProtKB-SubCell"/>
</dbReference>
<protein>
    <submittedName>
        <fullName evidence="6">Uncharacterized protein</fullName>
    </submittedName>
</protein>
<comment type="caution">
    <text evidence="6">The sequence shown here is derived from an EMBL/GenBank/DDBJ whole genome shotgun (WGS) entry which is preliminary data.</text>
</comment>
<gene>
    <name evidence="6" type="ORF">PLEPLA_LOCUS29334</name>
</gene>
<sequence>MRTLPAFLGTTTIPAHQSVGSSILVITPIFSIRSISSLTFPISGRGTLRGVWREKGTASGFNLIAYGLRTRPKPLHNFRYRCFTESMDREHIATWPNQWVCRHCQTPHIMPPCKVMVHLGWQGVTSSQCCERLENERGELRLCLEEALKRLEEQHNEELALLEVRLRSFYQTEYQEEADKSCMLMKQQVKELRNQQETERKNLEVSQSQRMESVKKQYDTSIKAGKYAVVYV</sequence>
<dbReference type="InterPro" id="IPR051293">
    <property type="entry name" value="MTUS1/CCDC69"/>
</dbReference>
<evidence type="ECO:0000256" key="3">
    <source>
        <dbReference type="ARBA" id="ARBA00023054"/>
    </source>
</evidence>
<comment type="similarity">
    <text evidence="2">Belongs to the MTUS1 family.</text>
</comment>
<proteinExistence type="inferred from homology"/>
<dbReference type="GO" id="GO:0008017">
    <property type="term" value="F:microtubule binding"/>
    <property type="evidence" value="ECO:0007669"/>
    <property type="project" value="TreeGrafter"/>
</dbReference>
<evidence type="ECO:0000256" key="2">
    <source>
        <dbReference type="ARBA" id="ARBA00007585"/>
    </source>
</evidence>
<dbReference type="Proteomes" id="UP001153269">
    <property type="component" value="Unassembled WGS sequence"/>
</dbReference>
<name>A0A9N7YXH8_PLEPL</name>
<accession>A0A9N7YXH8</accession>
<evidence type="ECO:0000313" key="7">
    <source>
        <dbReference type="Proteomes" id="UP001153269"/>
    </source>
</evidence>
<dbReference type="PANTHER" id="PTHR24200">
    <property type="entry name" value="TOUCAN, ISOFORM A"/>
    <property type="match status" value="1"/>
</dbReference>
<keyword evidence="7" id="KW-1185">Reference proteome</keyword>
<feature type="coiled-coil region" evidence="5">
    <location>
        <begin position="130"/>
        <end position="209"/>
    </location>
</feature>
<dbReference type="AlphaFoldDB" id="A0A9N7YXH8"/>
<keyword evidence="3 5" id="KW-0175">Coiled coil</keyword>
<keyword evidence="4" id="KW-0539">Nucleus</keyword>
<evidence type="ECO:0000256" key="5">
    <source>
        <dbReference type="SAM" id="Coils"/>
    </source>
</evidence>
<evidence type="ECO:0000256" key="4">
    <source>
        <dbReference type="ARBA" id="ARBA00023242"/>
    </source>
</evidence>
<evidence type="ECO:0000256" key="1">
    <source>
        <dbReference type="ARBA" id="ARBA00004123"/>
    </source>
</evidence>
<dbReference type="GO" id="GO:0005737">
    <property type="term" value="C:cytoplasm"/>
    <property type="evidence" value="ECO:0007669"/>
    <property type="project" value="TreeGrafter"/>
</dbReference>
<dbReference type="EMBL" id="CADEAL010002668">
    <property type="protein sequence ID" value="CAB1441570.1"/>
    <property type="molecule type" value="Genomic_DNA"/>
</dbReference>
<dbReference type="PANTHER" id="PTHR24200:SF7">
    <property type="entry name" value="MICROTUBULE-ASSOCIATED TUMOR SUPPRESSOR 1"/>
    <property type="match status" value="1"/>
</dbReference>